<dbReference type="SUPFAM" id="SSF48576">
    <property type="entry name" value="Terpenoid synthases"/>
    <property type="match status" value="1"/>
</dbReference>
<comment type="caution">
    <text evidence="6">The sequence shown here is derived from an EMBL/GenBank/DDBJ whole genome shotgun (WGS) entry which is preliminary data.</text>
</comment>
<dbReference type="EMBL" id="CM035444">
    <property type="protein sequence ID" value="KAH7276971.1"/>
    <property type="molecule type" value="Genomic_DNA"/>
</dbReference>
<dbReference type="CDD" id="cd00684">
    <property type="entry name" value="Terpene_cyclase_plant_C1"/>
    <property type="match status" value="1"/>
</dbReference>
<evidence type="ECO:0000256" key="2">
    <source>
        <dbReference type="ARBA" id="ARBA00022723"/>
    </source>
</evidence>
<evidence type="ECO:0000256" key="1">
    <source>
        <dbReference type="ARBA" id="ARBA00001946"/>
    </source>
</evidence>
<dbReference type="SFLD" id="SFLDS00005">
    <property type="entry name" value="Isoprenoid_Synthase_Type_I"/>
    <property type="match status" value="1"/>
</dbReference>
<dbReference type="InterPro" id="IPR044814">
    <property type="entry name" value="Terpene_cyclase_plant_C1"/>
</dbReference>
<dbReference type="OrthoDB" id="2343925at2759"/>
<dbReference type="InterPro" id="IPR050148">
    <property type="entry name" value="Terpene_synthase-like"/>
</dbReference>
<dbReference type="Proteomes" id="UP000825935">
    <property type="component" value="Chromosome 39"/>
</dbReference>
<gene>
    <name evidence="6" type="ORF">KP509_39G028800</name>
</gene>
<dbReference type="Gene3D" id="1.50.10.130">
    <property type="entry name" value="Terpene synthase, N-terminal domain"/>
    <property type="match status" value="1"/>
</dbReference>
<proteinExistence type="predicted"/>
<feature type="domain" description="Terpene synthase N-terminal" evidence="4">
    <location>
        <begin position="311"/>
        <end position="507"/>
    </location>
</feature>
<dbReference type="InterPro" id="IPR008930">
    <property type="entry name" value="Terpenoid_cyclase/PrenylTrfase"/>
</dbReference>
<evidence type="ECO:0000259" key="4">
    <source>
        <dbReference type="Pfam" id="PF01397"/>
    </source>
</evidence>
<name>A0A8T2Q0F6_CERRI</name>
<dbReference type="InterPro" id="IPR001906">
    <property type="entry name" value="Terpene_synth_N"/>
</dbReference>
<feature type="domain" description="Terpene synthase metal-binding" evidence="5">
    <location>
        <begin position="578"/>
        <end position="811"/>
    </location>
</feature>
<dbReference type="FunFam" id="1.50.10.130:FF:000002">
    <property type="entry name" value="Ent-copalyl diphosphate synthase, chloroplastic"/>
    <property type="match status" value="1"/>
</dbReference>
<dbReference type="InterPro" id="IPR036965">
    <property type="entry name" value="Terpene_synth_N_sf"/>
</dbReference>
<dbReference type="GO" id="GO:0016102">
    <property type="term" value="P:diterpenoid biosynthetic process"/>
    <property type="evidence" value="ECO:0007669"/>
    <property type="project" value="InterPro"/>
</dbReference>
<dbReference type="AlphaFoldDB" id="A0A8T2Q0F6"/>
<dbReference type="FunFam" id="1.10.600.10:FF:000005">
    <property type="entry name" value="Ent-kaur-16-ene synthase, chloroplastic"/>
    <property type="match status" value="1"/>
</dbReference>
<evidence type="ECO:0000256" key="3">
    <source>
        <dbReference type="ARBA" id="ARBA00022842"/>
    </source>
</evidence>
<evidence type="ECO:0000313" key="7">
    <source>
        <dbReference type="Proteomes" id="UP000825935"/>
    </source>
</evidence>
<dbReference type="Gene3D" id="1.10.600.10">
    <property type="entry name" value="Farnesyl Diphosphate Synthase"/>
    <property type="match status" value="1"/>
</dbReference>
<dbReference type="OMA" id="HRCNIEN"/>
<organism evidence="6 7">
    <name type="scientific">Ceratopteris richardii</name>
    <name type="common">Triangle waterfern</name>
    <dbReference type="NCBI Taxonomy" id="49495"/>
    <lineage>
        <taxon>Eukaryota</taxon>
        <taxon>Viridiplantae</taxon>
        <taxon>Streptophyta</taxon>
        <taxon>Embryophyta</taxon>
        <taxon>Tracheophyta</taxon>
        <taxon>Polypodiopsida</taxon>
        <taxon>Polypodiidae</taxon>
        <taxon>Polypodiales</taxon>
        <taxon>Pteridineae</taxon>
        <taxon>Pteridaceae</taxon>
        <taxon>Parkerioideae</taxon>
        <taxon>Ceratopteris</taxon>
    </lineage>
</organism>
<dbReference type="InterPro" id="IPR005630">
    <property type="entry name" value="Terpene_synthase_metal-bd"/>
</dbReference>
<comment type="cofactor">
    <cofactor evidence="1">
        <name>Mg(2+)</name>
        <dbReference type="ChEBI" id="CHEBI:18420"/>
    </cofactor>
</comment>
<dbReference type="SFLD" id="SFLDG01019">
    <property type="entry name" value="Terpene_Cyclase_Like_1_C_Termi"/>
    <property type="match status" value="1"/>
</dbReference>
<dbReference type="SFLD" id="SFLDG01605">
    <property type="entry name" value="Terpene_Cyclase_Like_1_N-term"/>
    <property type="match status" value="1"/>
</dbReference>
<dbReference type="GO" id="GO:0010333">
    <property type="term" value="F:terpene synthase activity"/>
    <property type="evidence" value="ECO:0007669"/>
    <property type="project" value="InterPro"/>
</dbReference>
<sequence length="868" mass="100453">MEVCNSVCLALSQNALNMAYLQMISPLSLQGIRSYRLPIFLQRSGAILSYYSSRYSRLKLPSYGAPEDLFSSPSRLSGAAHYGRCLAVRNGTRKYEFEESSLPDLPIDQNVSCLKSSTKHQADCSVDGEMKQWIVEVKEMFDIISLGEVILSPYDTAWIAMVPSLEGSIGPQFPSSLAWILENQQADGSWGYRDILHVCDRMSNTLACIVALKKWKVGHENIQKGIEFIEKNIYKLEKDSGIYMTTGFEITFPSMLDDAKDLDIDLPYHAQVFSKLRDKRCKNLMRFPLHLENSMHTILLHSLEGLHRSVDWDKVLRFLTGDGSVLLSPASTACALHYTKDERCLRYLERVLNKFNDAGPVDMYERLWMVDRLERLGISRYFLKEIDLCLDDIYRNGWARASNVSDVDDTSMAFRLLRLHGYPVSPDVFSSFKFKSGFLCFEEQTSQDMSRMHNLCRASHIKLPNEPILEEAKNFAERLLESKMKEGKLHDKRLISESLKEEIPYTLKNPWRKSLQRIETRNFIEHYTVDDIWVANSLYRMRNINNELLLKLAKADYNMCQQLHKSELIQVLRWNEGCEFDQLDFARQKPIECFFAAASTLFEPQYSLARRVWTISGVLTTIIDDFFDVRGTLEEISMFSDAIKRWDPQKANGLSHEMRILLRGIYSSVTMITEAAYAAQERDVTRSFQELWIRYINSICVEAQWKFSYHSPTLTEYMNNGRISIALKPILLPTLLFMGERINEQELQHEENSQMMDLVCTIGRINNDIQGFQRELKQGKHTCVGIFLKENPEATTMEAINHFKRISEDSMDKLLKLYLEGAKNVRTYKCIYLSMAKILNFFYDKVDGYSSPTIMKEHIRNTLYEPIL</sequence>
<dbReference type="SUPFAM" id="SSF48239">
    <property type="entry name" value="Terpenoid cyclases/Protein prenyltransferases"/>
    <property type="match status" value="2"/>
</dbReference>
<dbReference type="Gene3D" id="1.50.10.160">
    <property type="match status" value="1"/>
</dbReference>
<dbReference type="InterPro" id="IPR008949">
    <property type="entry name" value="Isoprenoid_synthase_dom_sf"/>
</dbReference>
<dbReference type="Pfam" id="PF01397">
    <property type="entry name" value="Terpene_synth"/>
    <property type="match status" value="1"/>
</dbReference>
<dbReference type="GO" id="GO:0000287">
    <property type="term" value="F:magnesium ion binding"/>
    <property type="evidence" value="ECO:0007669"/>
    <property type="project" value="InterPro"/>
</dbReference>
<dbReference type="Pfam" id="PF03936">
    <property type="entry name" value="Terpene_synth_C"/>
    <property type="match status" value="1"/>
</dbReference>
<dbReference type="InterPro" id="IPR034741">
    <property type="entry name" value="Terpene_cyclase-like_1_C"/>
</dbReference>
<evidence type="ECO:0000259" key="5">
    <source>
        <dbReference type="Pfam" id="PF03936"/>
    </source>
</evidence>
<dbReference type="PANTHER" id="PTHR31739">
    <property type="entry name" value="ENT-COPALYL DIPHOSPHATE SYNTHASE, CHLOROPLASTIC"/>
    <property type="match status" value="1"/>
</dbReference>
<keyword evidence="2" id="KW-0479">Metal-binding</keyword>
<dbReference type="SFLD" id="SFLDG01014">
    <property type="entry name" value="Terpene_Cyclase_Like_1_N-term"/>
    <property type="match status" value="1"/>
</dbReference>
<evidence type="ECO:0000313" key="6">
    <source>
        <dbReference type="EMBL" id="KAH7276971.1"/>
    </source>
</evidence>
<dbReference type="PANTHER" id="PTHR31739:SF25">
    <property type="entry name" value="(E,E)-GERANYLLINALOOL SYNTHASE"/>
    <property type="match status" value="1"/>
</dbReference>
<protein>
    <submittedName>
        <fullName evidence="6">Uncharacterized protein</fullName>
    </submittedName>
</protein>
<accession>A0A8T2Q0F6</accession>
<reference evidence="6" key="1">
    <citation type="submission" date="2021-08" db="EMBL/GenBank/DDBJ databases">
        <title>WGS assembly of Ceratopteris richardii.</title>
        <authorList>
            <person name="Marchant D.B."/>
            <person name="Chen G."/>
            <person name="Jenkins J."/>
            <person name="Shu S."/>
            <person name="Leebens-Mack J."/>
            <person name="Grimwood J."/>
            <person name="Schmutz J."/>
            <person name="Soltis P."/>
            <person name="Soltis D."/>
            <person name="Chen Z.-H."/>
        </authorList>
    </citation>
    <scope>NUCLEOTIDE SEQUENCE</scope>
    <source>
        <strain evidence="6">Whitten #5841</strain>
        <tissue evidence="6">Leaf</tissue>
    </source>
</reference>
<keyword evidence="7" id="KW-1185">Reference proteome</keyword>
<keyword evidence="3" id="KW-0460">Magnesium</keyword>